<dbReference type="OrthoDB" id="7456916at2"/>
<name>A0A0H2MJ00_9PROT</name>
<dbReference type="GO" id="GO:0016491">
    <property type="term" value="F:oxidoreductase activity"/>
    <property type="evidence" value="ECO:0007669"/>
    <property type="project" value="UniProtKB-KW"/>
</dbReference>
<dbReference type="CDD" id="cd08884">
    <property type="entry name" value="RHO_alpha_C_GbcA-like"/>
    <property type="match status" value="1"/>
</dbReference>
<dbReference type="InterPro" id="IPR001663">
    <property type="entry name" value="Rng_hydr_dOase-A"/>
</dbReference>
<protein>
    <submittedName>
        <fullName evidence="8">Rieske (2Fe-2S) protein</fullName>
    </submittedName>
</protein>
<proteinExistence type="predicted"/>
<comment type="caution">
    <text evidence="8">The sequence shown here is derived from an EMBL/GenBank/DDBJ whole genome shotgun (WGS) entry which is preliminary data.</text>
</comment>
<evidence type="ECO:0000313" key="8">
    <source>
        <dbReference type="EMBL" id="KLN62504.1"/>
    </source>
</evidence>
<evidence type="ECO:0000256" key="5">
    <source>
        <dbReference type="ARBA" id="ARBA00023004"/>
    </source>
</evidence>
<evidence type="ECO:0000256" key="6">
    <source>
        <dbReference type="ARBA" id="ARBA00023014"/>
    </source>
</evidence>
<evidence type="ECO:0000256" key="2">
    <source>
        <dbReference type="ARBA" id="ARBA00022714"/>
    </source>
</evidence>
<keyword evidence="3" id="KW-0479">Metal-binding</keyword>
<dbReference type="GO" id="GO:0005506">
    <property type="term" value="F:iron ion binding"/>
    <property type="evidence" value="ECO:0007669"/>
    <property type="project" value="InterPro"/>
</dbReference>
<sequence>MTVSAHDTMFDLLRSKKQNYSLPREFYNDPDFFKLDMQHIFGKSWIFAGLVCDIPKPGNFFTLSIGDNPLVIVRDDNSEVHAIYNTCRHRGSKVCLEEKGHTAKLVCPYHQWTYNLDGNLLFAGNMGESFNPADFPLKKANIGIAGGMIFVCLDENPPAFAPFKEAVEPFLKPHALDRAKVAHEITISEKANWKLVIENNRECYHCNGSHPELLNSLLEFDNTDDPRATPEFKALVAKKTRDWDALGIAHESTLHNLEYRAVRMPLAEGIHSMTMDGSVACQKLMGDLTDPDMGSMRLLHLPNTWNHFMGDHSIVFRVMPVGPQETLVTTKWIVHEDAVEGVDYDLEKMVKVWNATNHQDRELAENNQLGINSKAYQPGPYAEGAEFGVINFINWYSAHMLGKLFDPAKLQLAASE</sequence>
<dbReference type="CDD" id="cd03469">
    <property type="entry name" value="Rieske_RO_Alpha_N"/>
    <property type="match status" value="1"/>
</dbReference>
<feature type="domain" description="Rieske" evidence="7">
    <location>
        <begin position="45"/>
        <end position="151"/>
    </location>
</feature>
<comment type="cofactor">
    <cofactor evidence="1">
        <name>Fe cation</name>
        <dbReference type="ChEBI" id="CHEBI:24875"/>
    </cofactor>
</comment>
<dbReference type="Pfam" id="PF00848">
    <property type="entry name" value="Ring_hydroxyl_A"/>
    <property type="match status" value="1"/>
</dbReference>
<dbReference type="RefSeq" id="WP_047762625.1">
    <property type="nucleotide sequence ID" value="NZ_LAQL01000002.1"/>
</dbReference>
<keyword evidence="5" id="KW-0408">Iron</keyword>
<evidence type="ECO:0000256" key="1">
    <source>
        <dbReference type="ARBA" id="ARBA00001962"/>
    </source>
</evidence>
<dbReference type="Proteomes" id="UP000035444">
    <property type="component" value="Unassembled WGS sequence"/>
</dbReference>
<evidence type="ECO:0000313" key="9">
    <source>
        <dbReference type="Proteomes" id="UP000035444"/>
    </source>
</evidence>
<accession>A0A0H2MJ00</accession>
<dbReference type="AlphaFoldDB" id="A0A0H2MJ00"/>
<dbReference type="InterPro" id="IPR015879">
    <property type="entry name" value="Ring_hydroxy_dOase_asu_C_dom"/>
</dbReference>
<dbReference type="PROSITE" id="PS51296">
    <property type="entry name" value="RIESKE"/>
    <property type="match status" value="1"/>
</dbReference>
<evidence type="ECO:0000256" key="4">
    <source>
        <dbReference type="ARBA" id="ARBA00023002"/>
    </source>
</evidence>
<dbReference type="Gene3D" id="2.102.10.10">
    <property type="entry name" value="Rieske [2Fe-2S] iron-sulphur domain"/>
    <property type="match status" value="1"/>
</dbReference>
<dbReference type="InterPro" id="IPR036922">
    <property type="entry name" value="Rieske_2Fe-2S_sf"/>
</dbReference>
<dbReference type="SUPFAM" id="SSF55961">
    <property type="entry name" value="Bet v1-like"/>
    <property type="match status" value="1"/>
</dbReference>
<keyword evidence="6" id="KW-0411">Iron-sulfur</keyword>
<organism evidence="8 9">
    <name type="scientific">Kiloniella spongiae</name>
    <dbReference type="NCBI Taxonomy" id="1489064"/>
    <lineage>
        <taxon>Bacteria</taxon>
        <taxon>Pseudomonadati</taxon>
        <taxon>Pseudomonadota</taxon>
        <taxon>Alphaproteobacteria</taxon>
        <taxon>Rhodospirillales</taxon>
        <taxon>Kiloniellaceae</taxon>
        <taxon>Kiloniella</taxon>
    </lineage>
</organism>
<dbReference type="GO" id="GO:0051537">
    <property type="term" value="F:2 iron, 2 sulfur cluster binding"/>
    <property type="evidence" value="ECO:0007669"/>
    <property type="project" value="UniProtKB-KW"/>
</dbReference>
<dbReference type="PANTHER" id="PTHR43756">
    <property type="entry name" value="CHOLINE MONOOXYGENASE, CHLOROPLASTIC"/>
    <property type="match status" value="1"/>
</dbReference>
<dbReference type="STRING" id="1489064.WH96_03175"/>
<dbReference type="SUPFAM" id="SSF50022">
    <property type="entry name" value="ISP domain"/>
    <property type="match status" value="1"/>
</dbReference>
<dbReference type="PATRIC" id="fig|1489064.4.peg.1567"/>
<gene>
    <name evidence="8" type="ORF">WH96_03175</name>
</gene>
<evidence type="ECO:0000259" key="7">
    <source>
        <dbReference type="PROSITE" id="PS51296"/>
    </source>
</evidence>
<keyword evidence="2" id="KW-0001">2Fe-2S</keyword>
<keyword evidence="9" id="KW-1185">Reference proteome</keyword>
<keyword evidence="4" id="KW-0560">Oxidoreductase</keyword>
<dbReference type="InterPro" id="IPR017941">
    <property type="entry name" value="Rieske_2Fe-2S"/>
</dbReference>
<evidence type="ECO:0000256" key="3">
    <source>
        <dbReference type="ARBA" id="ARBA00022723"/>
    </source>
</evidence>
<dbReference type="PRINTS" id="PR00090">
    <property type="entry name" value="RNGDIOXGNASE"/>
</dbReference>
<dbReference type="PANTHER" id="PTHR43756:SF5">
    <property type="entry name" value="CHOLINE MONOOXYGENASE, CHLOROPLASTIC"/>
    <property type="match status" value="1"/>
</dbReference>
<dbReference type="Gene3D" id="3.90.380.10">
    <property type="entry name" value="Naphthalene 1,2-dioxygenase Alpha Subunit, Chain A, domain 1"/>
    <property type="match status" value="1"/>
</dbReference>
<reference evidence="8 9" key="1">
    <citation type="submission" date="2015-03" db="EMBL/GenBank/DDBJ databases">
        <title>Genome Sequence of Kiloniella spongiae MEBiC09566, isolated from a marine sponge.</title>
        <authorList>
            <person name="Shao Z."/>
            <person name="Wang L."/>
            <person name="Li X."/>
        </authorList>
    </citation>
    <scope>NUCLEOTIDE SEQUENCE [LARGE SCALE GENOMIC DNA]</scope>
    <source>
        <strain evidence="8 9">MEBiC09566</strain>
    </source>
</reference>
<dbReference type="EMBL" id="LAQL01000002">
    <property type="protein sequence ID" value="KLN62504.1"/>
    <property type="molecule type" value="Genomic_DNA"/>
</dbReference>
<dbReference type="Pfam" id="PF00355">
    <property type="entry name" value="Rieske"/>
    <property type="match status" value="1"/>
</dbReference>